<keyword evidence="2" id="KW-1185">Reference proteome</keyword>
<accession>A0AAV7NUI3</accession>
<dbReference type="Proteomes" id="UP001066276">
    <property type="component" value="Chromosome 8"/>
</dbReference>
<proteinExistence type="predicted"/>
<sequence>MLVGDRADVIKANVESKQSTQKRYFDIKKGVIESPIAEGDWVVIKLPTYVKKGNAKFSEPVCVERVLGNAVRVQGNKWWNKSKVVKLTGNWDSQVMTRRELVSKMDLSKSGDDDLVLRRSNRIRKLPWKLCQ</sequence>
<gene>
    <name evidence="1" type="ORF">NDU88_006474</name>
</gene>
<organism evidence="1 2">
    <name type="scientific">Pleurodeles waltl</name>
    <name type="common">Iberian ribbed newt</name>
    <dbReference type="NCBI Taxonomy" id="8319"/>
    <lineage>
        <taxon>Eukaryota</taxon>
        <taxon>Metazoa</taxon>
        <taxon>Chordata</taxon>
        <taxon>Craniata</taxon>
        <taxon>Vertebrata</taxon>
        <taxon>Euteleostomi</taxon>
        <taxon>Amphibia</taxon>
        <taxon>Batrachia</taxon>
        <taxon>Caudata</taxon>
        <taxon>Salamandroidea</taxon>
        <taxon>Salamandridae</taxon>
        <taxon>Pleurodelinae</taxon>
        <taxon>Pleurodeles</taxon>
    </lineage>
</organism>
<comment type="caution">
    <text evidence="1">The sequence shown here is derived from an EMBL/GenBank/DDBJ whole genome shotgun (WGS) entry which is preliminary data.</text>
</comment>
<dbReference type="AlphaFoldDB" id="A0AAV7NUI3"/>
<name>A0AAV7NUI3_PLEWA</name>
<reference evidence="1" key="1">
    <citation type="journal article" date="2022" name="bioRxiv">
        <title>Sequencing and chromosome-scale assembly of the giantPleurodeles waltlgenome.</title>
        <authorList>
            <person name="Brown T."/>
            <person name="Elewa A."/>
            <person name="Iarovenko S."/>
            <person name="Subramanian E."/>
            <person name="Araus A.J."/>
            <person name="Petzold A."/>
            <person name="Susuki M."/>
            <person name="Suzuki K.-i.T."/>
            <person name="Hayashi T."/>
            <person name="Toyoda A."/>
            <person name="Oliveira C."/>
            <person name="Osipova E."/>
            <person name="Leigh N.D."/>
            <person name="Simon A."/>
            <person name="Yun M.H."/>
        </authorList>
    </citation>
    <scope>NUCLEOTIDE SEQUENCE</scope>
    <source>
        <strain evidence="1">20211129_DDA</strain>
        <tissue evidence="1">Liver</tissue>
    </source>
</reference>
<protein>
    <submittedName>
        <fullName evidence="1">Uncharacterized protein</fullName>
    </submittedName>
</protein>
<evidence type="ECO:0000313" key="1">
    <source>
        <dbReference type="EMBL" id="KAJ1118279.1"/>
    </source>
</evidence>
<dbReference type="EMBL" id="JANPWB010000012">
    <property type="protein sequence ID" value="KAJ1118279.1"/>
    <property type="molecule type" value="Genomic_DNA"/>
</dbReference>
<evidence type="ECO:0000313" key="2">
    <source>
        <dbReference type="Proteomes" id="UP001066276"/>
    </source>
</evidence>